<protein>
    <submittedName>
        <fullName evidence="2">YraN family protein</fullName>
    </submittedName>
</protein>
<organism evidence="2 3">
    <name type="scientific">Paracoccus stylophorae</name>
    <dbReference type="NCBI Taxonomy" id="659350"/>
    <lineage>
        <taxon>Bacteria</taxon>
        <taxon>Pseudomonadati</taxon>
        <taxon>Pseudomonadota</taxon>
        <taxon>Alphaproteobacteria</taxon>
        <taxon>Rhodobacterales</taxon>
        <taxon>Paracoccaceae</taxon>
        <taxon>Paracoccus</taxon>
    </lineage>
</organism>
<reference evidence="2 3" key="1">
    <citation type="submission" date="2021-01" db="EMBL/GenBank/DDBJ databases">
        <title>Biogeographic distribution of Paracoccus.</title>
        <authorList>
            <person name="Hollensteiner J."/>
            <person name="Leineberger J."/>
            <person name="Brinkhoff T."/>
            <person name="Daniel R."/>
        </authorList>
    </citation>
    <scope>NUCLEOTIDE SEQUENCE [LARGE SCALE GENOMIC DNA]</scope>
    <source>
        <strain evidence="2 3">LMG25392</strain>
    </source>
</reference>
<dbReference type="InterPro" id="IPR003509">
    <property type="entry name" value="UPF0102_YraN-like"/>
</dbReference>
<accession>A0ABY7SZG5</accession>
<dbReference type="SUPFAM" id="SSF52980">
    <property type="entry name" value="Restriction endonuclease-like"/>
    <property type="match status" value="1"/>
</dbReference>
<dbReference type="PANTHER" id="PTHR34039:SF1">
    <property type="entry name" value="UPF0102 PROTEIN YRAN"/>
    <property type="match status" value="1"/>
</dbReference>
<evidence type="ECO:0000313" key="3">
    <source>
        <dbReference type="Proteomes" id="UP001218412"/>
    </source>
</evidence>
<dbReference type="PANTHER" id="PTHR34039">
    <property type="entry name" value="UPF0102 PROTEIN YRAN"/>
    <property type="match status" value="1"/>
</dbReference>
<sequence length="144" mass="15670">MTFHIDRGNWRADPVNAVAGSATIRANRGRRACLAGAMAEDGVARHLEARGMRVIARRWRGRAGEIDLILRDGACVVFVEVKQAATHAEAGLRLRRPQMDRICAAASEYCGTLPQGLLTEMRLDVALVDAAGRIEMIDNAFAEA</sequence>
<evidence type="ECO:0000313" key="2">
    <source>
        <dbReference type="EMBL" id="WCR11742.1"/>
    </source>
</evidence>
<dbReference type="Proteomes" id="UP001218412">
    <property type="component" value="Chromosome"/>
</dbReference>
<dbReference type="Pfam" id="PF02021">
    <property type="entry name" value="UPF0102"/>
    <property type="match status" value="1"/>
</dbReference>
<dbReference type="InterPro" id="IPR011856">
    <property type="entry name" value="tRNA_endonuc-like_dom_sf"/>
</dbReference>
<evidence type="ECO:0000256" key="1">
    <source>
        <dbReference type="ARBA" id="ARBA00006738"/>
    </source>
</evidence>
<proteinExistence type="inferred from homology"/>
<keyword evidence="3" id="KW-1185">Reference proteome</keyword>
<name>A0ABY7SZG5_9RHOB</name>
<gene>
    <name evidence="2" type="ORF">JHW45_05050</name>
</gene>
<dbReference type="Gene3D" id="3.40.1350.10">
    <property type="match status" value="1"/>
</dbReference>
<comment type="similarity">
    <text evidence="1">Belongs to the UPF0102 family.</text>
</comment>
<dbReference type="EMBL" id="CP067134">
    <property type="protein sequence ID" value="WCR11742.1"/>
    <property type="molecule type" value="Genomic_DNA"/>
</dbReference>
<dbReference type="InterPro" id="IPR011335">
    <property type="entry name" value="Restrct_endonuc-II-like"/>
</dbReference>